<organism evidence="2">
    <name type="scientific">Candidatus Kentrum sp. DK</name>
    <dbReference type="NCBI Taxonomy" id="2126562"/>
    <lineage>
        <taxon>Bacteria</taxon>
        <taxon>Pseudomonadati</taxon>
        <taxon>Pseudomonadota</taxon>
        <taxon>Gammaproteobacteria</taxon>
        <taxon>Candidatus Kentrum</taxon>
    </lineage>
</organism>
<evidence type="ECO:0000313" key="1">
    <source>
        <dbReference type="EMBL" id="VFJ42439.1"/>
    </source>
</evidence>
<dbReference type="InterPro" id="IPR009241">
    <property type="entry name" value="HigB-like"/>
</dbReference>
<name>A0A450S880_9GAMM</name>
<proteinExistence type="predicted"/>
<dbReference type="AlphaFoldDB" id="A0A450S880"/>
<dbReference type="Pfam" id="PF05973">
    <property type="entry name" value="Gp49"/>
    <property type="match status" value="1"/>
</dbReference>
<dbReference type="EMBL" id="CAADEX010000001">
    <property type="protein sequence ID" value="VFJ42439.1"/>
    <property type="molecule type" value="Genomic_DNA"/>
</dbReference>
<gene>
    <name evidence="1" type="ORF">BECKDK2373B_GA0170837_100162</name>
    <name evidence="2" type="ORF">BECKDK2373C_GA0170839_10202</name>
</gene>
<reference evidence="2" key="1">
    <citation type="submission" date="2019-02" db="EMBL/GenBank/DDBJ databases">
        <authorList>
            <person name="Gruber-Vodicka R. H."/>
            <person name="Seah K. B. B."/>
        </authorList>
    </citation>
    <scope>NUCLEOTIDE SEQUENCE</scope>
    <source>
        <strain evidence="2">BECK_DK161</strain>
        <strain evidence="1">BECK_DK47</strain>
    </source>
</reference>
<accession>A0A450S880</accession>
<evidence type="ECO:0000313" key="2">
    <source>
        <dbReference type="EMBL" id="VFJ48077.1"/>
    </source>
</evidence>
<protein>
    <submittedName>
        <fullName evidence="2">Phage derived protein Gp49-like (DUF891)</fullName>
    </submittedName>
</protein>
<sequence length="98" mass="11756">MGERFRKNWPTDRQTGLYRIFELIEEFGPEQVREPYVKHLDGKLWEMRIKGRDGIARTIYVALEGKRIVILNAFRKKTQKTPQQTIRLARKRLKELLS</sequence>
<dbReference type="EMBL" id="CAADEY010000020">
    <property type="protein sequence ID" value="VFJ48077.1"/>
    <property type="molecule type" value="Genomic_DNA"/>
</dbReference>